<evidence type="ECO:0000256" key="2">
    <source>
        <dbReference type="ARBA" id="ARBA00065633"/>
    </source>
</evidence>
<dbReference type="OrthoDB" id="2187549at2759"/>
<dbReference type="EMBL" id="CM000880">
    <property type="protein sequence ID" value="KQK15230.1"/>
    <property type="molecule type" value="Genomic_DNA"/>
</dbReference>
<evidence type="ECO:0000313" key="5">
    <source>
        <dbReference type="Proteomes" id="UP000008810"/>
    </source>
</evidence>
<dbReference type="EnsemblPlants" id="KQK15230">
    <property type="protein sequence ID" value="KQK15230"/>
    <property type="gene ID" value="BRADI_1g21366v3"/>
</dbReference>
<dbReference type="RefSeq" id="XP_003562689.1">
    <property type="nucleotide sequence ID" value="XM_003562641.4"/>
</dbReference>
<evidence type="ECO:0000313" key="4">
    <source>
        <dbReference type="EnsemblPlants" id="KQK15230"/>
    </source>
</evidence>
<dbReference type="GO" id="GO:0005737">
    <property type="term" value="C:cytoplasm"/>
    <property type="evidence" value="ECO:0000318"/>
    <property type="project" value="GO_Central"/>
</dbReference>
<sequence length="133" mass="14640">MRLLTHNFLASNMKGVSTGYPLGLEVVKSTIKEVELNADFLRGILPKLDWRALAAATSAAGYPDLLPAEQPSEAEFFAEGAAEFEDSPIRRLHRALLEIHIDEGTLVCPESGRTFPIQKGVPNMILHEDEVRA</sequence>
<dbReference type="SUPFAM" id="SSF158997">
    <property type="entry name" value="Trm112p-like"/>
    <property type="match status" value="1"/>
</dbReference>
<dbReference type="eggNOG" id="KOG1088">
    <property type="taxonomic scope" value="Eukaryota"/>
</dbReference>
<comment type="similarity">
    <text evidence="1">Belongs to the TRM112 family.</text>
</comment>
<dbReference type="Pfam" id="PF03966">
    <property type="entry name" value="Trm112p"/>
    <property type="match status" value="1"/>
</dbReference>
<dbReference type="Gene3D" id="2.20.25.10">
    <property type="match status" value="1"/>
</dbReference>
<dbReference type="FunFam" id="2.20.25.10:FF:000018">
    <property type="entry name" value="Multifunctional methyltransferase subunit TRM112-like B"/>
    <property type="match status" value="1"/>
</dbReference>
<keyword evidence="5" id="KW-1185">Reference proteome</keyword>
<protein>
    <recommendedName>
        <fullName evidence="6">Trm112p-like protein</fullName>
    </recommendedName>
</protein>
<dbReference type="KEGG" id="bdi:100825694"/>
<dbReference type="InterPro" id="IPR005651">
    <property type="entry name" value="Trm112-like"/>
</dbReference>
<dbReference type="AlphaFoldDB" id="I1GSB7"/>
<evidence type="ECO:0008006" key="6">
    <source>
        <dbReference type="Google" id="ProtNLM"/>
    </source>
</evidence>
<reference evidence="3 4" key="1">
    <citation type="journal article" date="2010" name="Nature">
        <title>Genome sequencing and analysis of the model grass Brachypodium distachyon.</title>
        <authorList>
            <consortium name="International Brachypodium Initiative"/>
        </authorList>
    </citation>
    <scope>NUCLEOTIDE SEQUENCE [LARGE SCALE GENOMIC DNA]</scope>
    <source>
        <strain evidence="3">Bd21</strain>
        <strain evidence="4">cv. Bd21</strain>
    </source>
</reference>
<dbReference type="GO" id="GO:0030490">
    <property type="term" value="P:maturation of SSU-rRNA"/>
    <property type="evidence" value="ECO:0000318"/>
    <property type="project" value="GO_Central"/>
</dbReference>
<dbReference type="HOGENOM" id="CLU_086140_2_0_1"/>
<dbReference type="GeneID" id="100825694"/>
<dbReference type="GO" id="GO:0046982">
    <property type="term" value="F:protein heterodimerization activity"/>
    <property type="evidence" value="ECO:0007669"/>
    <property type="project" value="InterPro"/>
</dbReference>
<gene>
    <name evidence="4" type="primary">LOC100825694</name>
    <name evidence="3" type="ORF">BRADI_1g21366v3</name>
</gene>
<comment type="subunit">
    <text evidence="2">Interacts with TRM9.</text>
</comment>
<dbReference type="PANTHER" id="PTHR12773:SF0">
    <property type="entry name" value="MULTIFUNCTIONAL METHYLTRANSFERASE SUBUNIT TRM112-LIKE PROTEIN"/>
    <property type="match status" value="1"/>
</dbReference>
<reference evidence="4" key="3">
    <citation type="submission" date="2018-08" db="UniProtKB">
        <authorList>
            <consortium name="EnsemblPlants"/>
        </authorList>
    </citation>
    <scope>IDENTIFICATION</scope>
    <source>
        <strain evidence="4">cv. Bd21</strain>
    </source>
</reference>
<evidence type="ECO:0000256" key="1">
    <source>
        <dbReference type="ARBA" id="ARBA00007980"/>
    </source>
</evidence>
<dbReference type="PANTHER" id="PTHR12773">
    <property type="entry name" value="UPF0315 PROTEIN-RELATED"/>
    <property type="match status" value="1"/>
</dbReference>
<dbReference type="CDD" id="cd21089">
    <property type="entry name" value="Trm112-like"/>
    <property type="match status" value="1"/>
</dbReference>
<reference evidence="3" key="2">
    <citation type="submission" date="2017-06" db="EMBL/GenBank/DDBJ databases">
        <title>WGS assembly of Brachypodium distachyon.</title>
        <authorList>
            <consortium name="The International Brachypodium Initiative"/>
            <person name="Lucas S."/>
            <person name="Harmon-Smith M."/>
            <person name="Lail K."/>
            <person name="Tice H."/>
            <person name="Grimwood J."/>
            <person name="Bruce D."/>
            <person name="Barry K."/>
            <person name="Shu S."/>
            <person name="Lindquist E."/>
            <person name="Wang M."/>
            <person name="Pitluck S."/>
            <person name="Vogel J.P."/>
            <person name="Garvin D.F."/>
            <person name="Mockler T.C."/>
            <person name="Schmutz J."/>
            <person name="Rokhsar D."/>
            <person name="Bevan M.W."/>
        </authorList>
    </citation>
    <scope>NUCLEOTIDE SEQUENCE</scope>
    <source>
        <strain evidence="3">Bd21</strain>
    </source>
</reference>
<dbReference type="GO" id="GO:0005634">
    <property type="term" value="C:nucleus"/>
    <property type="evidence" value="ECO:0000318"/>
    <property type="project" value="GO_Central"/>
</dbReference>
<organism evidence="3">
    <name type="scientific">Brachypodium distachyon</name>
    <name type="common">Purple false brome</name>
    <name type="synonym">Trachynia distachya</name>
    <dbReference type="NCBI Taxonomy" id="15368"/>
    <lineage>
        <taxon>Eukaryota</taxon>
        <taxon>Viridiplantae</taxon>
        <taxon>Streptophyta</taxon>
        <taxon>Embryophyta</taxon>
        <taxon>Tracheophyta</taxon>
        <taxon>Spermatophyta</taxon>
        <taxon>Magnoliopsida</taxon>
        <taxon>Liliopsida</taxon>
        <taxon>Poales</taxon>
        <taxon>Poaceae</taxon>
        <taxon>BOP clade</taxon>
        <taxon>Pooideae</taxon>
        <taxon>Stipodae</taxon>
        <taxon>Brachypodieae</taxon>
        <taxon>Brachypodium</taxon>
    </lineage>
</organism>
<dbReference type="InterPro" id="IPR039127">
    <property type="entry name" value="Trm112"/>
</dbReference>
<dbReference type="Gramene" id="KQK15230">
    <property type="protein sequence ID" value="KQK15230"/>
    <property type="gene ID" value="BRADI_1g21366v3"/>
</dbReference>
<accession>I1GSB7</accession>
<dbReference type="GO" id="GO:2000234">
    <property type="term" value="P:positive regulation of rRNA processing"/>
    <property type="evidence" value="ECO:0000318"/>
    <property type="project" value="GO_Central"/>
</dbReference>
<proteinExistence type="inferred from homology"/>
<dbReference type="Proteomes" id="UP000008810">
    <property type="component" value="Chromosome 1"/>
</dbReference>
<dbReference type="GO" id="GO:0000470">
    <property type="term" value="P:maturation of LSU-rRNA"/>
    <property type="evidence" value="ECO:0000318"/>
    <property type="project" value="GO_Central"/>
</dbReference>
<dbReference type="GO" id="GO:0141106">
    <property type="term" value="F:tRNA methyltransferase activator activity"/>
    <property type="evidence" value="ECO:0000318"/>
    <property type="project" value="GO_Central"/>
</dbReference>
<evidence type="ECO:0000313" key="3">
    <source>
        <dbReference type="EMBL" id="KQK15230.1"/>
    </source>
</evidence>
<name>I1GSB7_BRADI</name>
<dbReference type="STRING" id="15368.I1GSB7"/>
<dbReference type="OMA" id="NMLTSKC"/>
<dbReference type="GO" id="GO:0043528">
    <property type="term" value="C:tRNA (m2G10) methyltransferase complex"/>
    <property type="evidence" value="ECO:0000318"/>
    <property type="project" value="GO_Central"/>
</dbReference>